<name>A0A8S3VHL4_MYTED</name>
<evidence type="ECO:0000313" key="3">
    <source>
        <dbReference type="Proteomes" id="UP000683360"/>
    </source>
</evidence>
<gene>
    <name evidence="2" type="ORF">MEDL_64647</name>
</gene>
<dbReference type="Gene3D" id="3.40.50.300">
    <property type="entry name" value="P-loop containing nucleotide triphosphate hydrolases"/>
    <property type="match status" value="1"/>
</dbReference>
<keyword evidence="3" id="KW-1185">Reference proteome</keyword>
<feature type="compositionally biased region" description="Basic and acidic residues" evidence="1">
    <location>
        <begin position="66"/>
        <end position="84"/>
    </location>
</feature>
<comment type="caution">
    <text evidence="2">The sequence shown here is derived from an EMBL/GenBank/DDBJ whole genome shotgun (WGS) entry which is preliminary data.</text>
</comment>
<reference evidence="2" key="1">
    <citation type="submission" date="2021-03" db="EMBL/GenBank/DDBJ databases">
        <authorList>
            <person name="Bekaert M."/>
        </authorList>
    </citation>
    <scope>NUCLEOTIDE SEQUENCE</scope>
</reference>
<dbReference type="GO" id="GO:0003677">
    <property type="term" value="F:DNA binding"/>
    <property type="evidence" value="ECO:0007669"/>
    <property type="project" value="TreeGrafter"/>
</dbReference>
<feature type="compositionally biased region" description="Basic and acidic residues" evidence="1">
    <location>
        <begin position="270"/>
        <end position="283"/>
    </location>
</feature>
<dbReference type="SUPFAM" id="SSF52540">
    <property type="entry name" value="P-loop containing nucleoside triphosphate hydrolases"/>
    <property type="match status" value="1"/>
</dbReference>
<sequence>MPPTTPSKSIDTGMLFKQHSKVEDSLEEPLLKEIQKVSPSYNVDKMYKLLKEKKEDQDAEMTYDIEEQKDSKSKKGESTDTGKEGKKKTKRRSLRLKKKDEVMEVIDLGSPEPVAEETSSGDNKQETAIVVPWTDKYQPTHSSEIVGNSNNVKKLKTWLIEWKHKFLVYNLEIKDDWWADDDSDFNVDSEGTEDEEDKLCNTVMLMGPTGVGKSTTVYALAQEIGFKVSNKKKNNNIGNKPSPRKKPEKEKNAPTSFANFFNKTTNSKPVETEKSKKSNDSKNARKRKRDLEESDAEKTLKRRKEKDEKGVKFDGLIPTTSNQTAATNQGLNLSSTSLILFEDKQTTVYLQLICLAESIRTNSEEIMTLVKVLSGDIRRCLLALQYWIESGGGTLQEVQKIISPVKLKPLTVIEDTCSQNAIKTSSISGDSKSRFDDDDDFVVIKPVVNKRKRPLISDDESSNSAQPFPLAMESTAKQEVVLQSSVHLSCLNSSLGLSLGGSEGIMNLLKQLVKGQRDDLVTVVTEACDQYRKLMYNIVYNTYIDLLPMPKSQQTTPPCIKTKVKEKKTQLKRIKTFDLYDSEASNDGILDETKSESLEETKEKKAKKKK</sequence>
<dbReference type="AlphaFoldDB" id="A0A8S3VHL4"/>
<protein>
    <submittedName>
        <fullName evidence="2">Uncharacterized protein</fullName>
    </submittedName>
</protein>
<dbReference type="GO" id="GO:0061860">
    <property type="term" value="F:DNA clamp unloader activity"/>
    <property type="evidence" value="ECO:0007669"/>
    <property type="project" value="TreeGrafter"/>
</dbReference>
<evidence type="ECO:0000256" key="1">
    <source>
        <dbReference type="SAM" id="MobiDB-lite"/>
    </source>
</evidence>
<feature type="compositionally biased region" description="Basic and acidic residues" evidence="1">
    <location>
        <begin position="591"/>
        <end position="603"/>
    </location>
</feature>
<dbReference type="Gene3D" id="1.10.8.60">
    <property type="match status" value="1"/>
</dbReference>
<dbReference type="OrthoDB" id="9996895at2759"/>
<dbReference type="Proteomes" id="UP000683360">
    <property type="component" value="Unassembled WGS sequence"/>
</dbReference>
<feature type="compositionally biased region" description="Polar residues" evidence="1">
    <location>
        <begin position="253"/>
        <end position="269"/>
    </location>
</feature>
<accession>A0A8S3VHL4</accession>
<dbReference type="GO" id="GO:0005634">
    <property type="term" value="C:nucleus"/>
    <property type="evidence" value="ECO:0007669"/>
    <property type="project" value="TreeGrafter"/>
</dbReference>
<feature type="region of interest" description="Disordered" evidence="1">
    <location>
        <begin position="231"/>
        <end position="321"/>
    </location>
</feature>
<dbReference type="InterPro" id="IPR027417">
    <property type="entry name" value="P-loop_NTPase"/>
</dbReference>
<feature type="compositionally biased region" description="Polar residues" evidence="1">
    <location>
        <begin position="1"/>
        <end position="10"/>
    </location>
</feature>
<feature type="compositionally biased region" description="Basic residues" evidence="1">
    <location>
        <begin position="85"/>
        <end position="94"/>
    </location>
</feature>
<dbReference type="PANTHER" id="PTHR23389">
    <property type="entry name" value="CHROMOSOME TRANSMISSION FIDELITY FACTOR 18"/>
    <property type="match status" value="1"/>
</dbReference>
<evidence type="ECO:0000313" key="2">
    <source>
        <dbReference type="EMBL" id="CAG2253061.1"/>
    </source>
</evidence>
<feature type="region of interest" description="Disordered" evidence="1">
    <location>
        <begin position="590"/>
        <end position="610"/>
    </location>
</feature>
<dbReference type="EMBL" id="CAJPWZ010003139">
    <property type="protein sequence ID" value="CAG2253061.1"/>
    <property type="molecule type" value="Genomic_DNA"/>
</dbReference>
<organism evidence="2 3">
    <name type="scientific">Mytilus edulis</name>
    <name type="common">Blue mussel</name>
    <dbReference type="NCBI Taxonomy" id="6550"/>
    <lineage>
        <taxon>Eukaryota</taxon>
        <taxon>Metazoa</taxon>
        <taxon>Spiralia</taxon>
        <taxon>Lophotrochozoa</taxon>
        <taxon>Mollusca</taxon>
        <taxon>Bivalvia</taxon>
        <taxon>Autobranchia</taxon>
        <taxon>Pteriomorphia</taxon>
        <taxon>Mytilida</taxon>
        <taxon>Mytiloidea</taxon>
        <taxon>Mytilidae</taxon>
        <taxon>Mytilinae</taxon>
        <taxon>Mytilus</taxon>
    </lineage>
</organism>
<proteinExistence type="predicted"/>
<dbReference type="PANTHER" id="PTHR23389:SF21">
    <property type="entry name" value="ATPASE FAMILY AAA DOMAIN-CONTAINING PROTEIN 5"/>
    <property type="match status" value="1"/>
</dbReference>
<feature type="region of interest" description="Disordered" evidence="1">
    <location>
        <begin position="1"/>
        <end position="25"/>
    </location>
</feature>
<feature type="region of interest" description="Disordered" evidence="1">
    <location>
        <begin position="52"/>
        <end position="94"/>
    </location>
</feature>